<dbReference type="EMBL" id="BNDX01000008">
    <property type="protein sequence ID" value="GHI31026.1"/>
    <property type="molecule type" value="Genomic_DNA"/>
</dbReference>
<evidence type="ECO:0000313" key="2">
    <source>
        <dbReference type="EMBL" id="GHI31026.1"/>
    </source>
</evidence>
<name>A0ABQ3Q1A4_9ACTN</name>
<protein>
    <submittedName>
        <fullName evidence="2">Uncharacterized protein</fullName>
    </submittedName>
</protein>
<dbReference type="Proteomes" id="UP001052655">
    <property type="component" value="Unassembled WGS sequence"/>
</dbReference>
<organism evidence="2 3">
    <name type="scientific">Streptomyces daghestanicus</name>
    <dbReference type="NCBI Taxonomy" id="66885"/>
    <lineage>
        <taxon>Bacteria</taxon>
        <taxon>Bacillati</taxon>
        <taxon>Actinomycetota</taxon>
        <taxon>Actinomycetes</taxon>
        <taxon>Kitasatosporales</taxon>
        <taxon>Streptomycetaceae</taxon>
        <taxon>Streptomyces</taxon>
    </lineage>
</organism>
<keyword evidence="3" id="KW-1185">Reference proteome</keyword>
<accession>A0ABQ3Q1A4</accession>
<feature type="region of interest" description="Disordered" evidence="1">
    <location>
        <begin position="1"/>
        <end position="25"/>
    </location>
</feature>
<gene>
    <name evidence="2" type="ORF">Sdagh_27560</name>
</gene>
<reference evidence="2" key="1">
    <citation type="submission" date="2024-05" db="EMBL/GenBank/DDBJ databases">
        <title>Whole genome shotgun sequence of Streptomyces daghestanicus NBRC 12762.</title>
        <authorList>
            <person name="Komaki H."/>
            <person name="Tamura T."/>
        </authorList>
    </citation>
    <scope>NUCLEOTIDE SEQUENCE</scope>
    <source>
        <strain evidence="2">NBRC 12762</strain>
    </source>
</reference>
<evidence type="ECO:0000313" key="3">
    <source>
        <dbReference type="Proteomes" id="UP001052655"/>
    </source>
</evidence>
<evidence type="ECO:0000256" key="1">
    <source>
        <dbReference type="SAM" id="MobiDB-lite"/>
    </source>
</evidence>
<feature type="compositionally biased region" description="Basic and acidic residues" evidence="1">
    <location>
        <begin position="76"/>
        <end position="106"/>
    </location>
</feature>
<sequence>MNPGQRLSPGGPGPRGYAGDMDSGEYACPVCGQPVDTVVRRHKTLGAWVPAWVPGPCRNPRCAAGPEEPGTARAAGPRETDRDTQDRENRQDRQQHRDRQKITGHH</sequence>
<comment type="caution">
    <text evidence="2">The sequence shown here is derived from an EMBL/GenBank/DDBJ whole genome shotgun (WGS) entry which is preliminary data.</text>
</comment>
<feature type="region of interest" description="Disordered" evidence="1">
    <location>
        <begin position="50"/>
        <end position="106"/>
    </location>
</feature>
<proteinExistence type="predicted"/>